<dbReference type="EMBL" id="JAGHKO010000011">
    <property type="protein sequence ID" value="MBO9203997.1"/>
    <property type="molecule type" value="Genomic_DNA"/>
</dbReference>
<dbReference type="Proteomes" id="UP000677244">
    <property type="component" value="Unassembled WGS sequence"/>
</dbReference>
<comment type="caution">
    <text evidence="1">The sequence shown here is derived from an EMBL/GenBank/DDBJ whole genome shotgun (WGS) entry which is preliminary data.</text>
</comment>
<evidence type="ECO:0000313" key="2">
    <source>
        <dbReference type="Proteomes" id="UP000677244"/>
    </source>
</evidence>
<reference evidence="1 2" key="1">
    <citation type="submission" date="2021-03" db="EMBL/GenBank/DDBJ databases">
        <title>Assistant Professor.</title>
        <authorList>
            <person name="Huq M.A."/>
        </authorList>
    </citation>
    <scope>NUCLEOTIDE SEQUENCE [LARGE SCALE GENOMIC DNA]</scope>
    <source>
        <strain evidence="1 2">MAH-29</strain>
    </source>
</reference>
<evidence type="ECO:0000313" key="1">
    <source>
        <dbReference type="EMBL" id="MBO9203997.1"/>
    </source>
</evidence>
<organism evidence="1 2">
    <name type="scientific">Niastella soli</name>
    <dbReference type="NCBI Taxonomy" id="2821487"/>
    <lineage>
        <taxon>Bacteria</taxon>
        <taxon>Pseudomonadati</taxon>
        <taxon>Bacteroidota</taxon>
        <taxon>Chitinophagia</taxon>
        <taxon>Chitinophagales</taxon>
        <taxon>Chitinophagaceae</taxon>
        <taxon>Niastella</taxon>
    </lineage>
</organism>
<accession>A0ABS3Z2L8</accession>
<protein>
    <submittedName>
        <fullName evidence="1">Uncharacterized protein</fullName>
    </submittedName>
</protein>
<sequence length="162" mass="18683">MTKEIICVTRFMCLVCVVMCLQACRQSVVIARPERHLAELHKNGADLYIDRIDSRLVMKADSYDTYVAYKVDFRDSVQGDKKLEQERNVYYDYKMANDWKVVVDSDTISPVFYQPVTGLNAMNKEGVLVFELPVGKHPDALLYDDSFGDWQKQFIALNPTLK</sequence>
<name>A0ABS3Z2L8_9BACT</name>
<gene>
    <name evidence="1" type="ORF">J7I42_27170</name>
</gene>
<proteinExistence type="predicted"/>
<dbReference type="RefSeq" id="WP_209142140.1">
    <property type="nucleotide sequence ID" value="NZ_JAGHKO010000011.1"/>
</dbReference>
<keyword evidence="2" id="KW-1185">Reference proteome</keyword>